<name>A0A1R1Q9C0_9BACI</name>
<proteinExistence type="predicted"/>
<dbReference type="Proteomes" id="UP000187367">
    <property type="component" value="Unassembled WGS sequence"/>
</dbReference>
<sequence length="101" mass="11156">MFRQLQIVDKILKRFKVLGFCHPFSVIENLCSLGRASIGAERMLEFVSTDAQGLTTNARVCRHAGAAGCSGSFFYGPNGLSYSIRFAVCHAVFSPRSRFTM</sequence>
<organism evidence="1 2">
    <name type="scientific">Bacillus swezeyi</name>
    <dbReference type="NCBI Taxonomy" id="1925020"/>
    <lineage>
        <taxon>Bacteria</taxon>
        <taxon>Bacillati</taxon>
        <taxon>Bacillota</taxon>
        <taxon>Bacilli</taxon>
        <taxon>Bacillales</taxon>
        <taxon>Bacillaceae</taxon>
        <taxon>Bacillus</taxon>
    </lineage>
</organism>
<accession>A0A1R1S0F2</accession>
<gene>
    <name evidence="1" type="ORF">BW143_20695</name>
</gene>
<accession>A0A1R1Q9C0</accession>
<dbReference type="EMBL" id="MTJL01000048">
    <property type="protein sequence ID" value="OMH99160.1"/>
    <property type="molecule type" value="Genomic_DNA"/>
</dbReference>
<keyword evidence="2" id="KW-1185">Reference proteome</keyword>
<reference evidence="1 2" key="1">
    <citation type="submission" date="2017-01" db="EMBL/GenBank/DDBJ databases">
        <title>Bacillus phylogenomics.</title>
        <authorList>
            <person name="Dunlap C."/>
        </authorList>
    </citation>
    <scope>NUCLEOTIDE SEQUENCE [LARGE SCALE GENOMIC DNA]</scope>
    <source>
        <strain evidence="1 2">NRRL B-41282</strain>
    </source>
</reference>
<dbReference type="AlphaFoldDB" id="A0A1R1Q9C0"/>
<comment type="caution">
    <text evidence="1">The sequence shown here is derived from an EMBL/GenBank/DDBJ whole genome shotgun (WGS) entry which is preliminary data.</text>
</comment>
<evidence type="ECO:0000313" key="1">
    <source>
        <dbReference type="EMBL" id="OMH99160.1"/>
    </source>
</evidence>
<evidence type="ECO:0000313" key="2">
    <source>
        <dbReference type="Proteomes" id="UP000187367"/>
    </source>
</evidence>
<protein>
    <submittedName>
        <fullName evidence="1">Uncharacterized protein</fullName>
    </submittedName>
</protein>